<accession>A0A9W4SA51</accession>
<dbReference type="Proteomes" id="UP001153678">
    <property type="component" value="Unassembled WGS sequence"/>
</dbReference>
<gene>
    <name evidence="1" type="ORF">FWILDA_LOCUS240</name>
</gene>
<dbReference type="EMBL" id="CAMKVN010000014">
    <property type="protein sequence ID" value="CAI2161808.1"/>
    <property type="molecule type" value="Genomic_DNA"/>
</dbReference>
<protein>
    <submittedName>
        <fullName evidence="1">15625_t:CDS:1</fullName>
    </submittedName>
</protein>
<name>A0A9W4SA51_9GLOM</name>
<comment type="caution">
    <text evidence="1">The sequence shown here is derived from an EMBL/GenBank/DDBJ whole genome shotgun (WGS) entry which is preliminary data.</text>
</comment>
<sequence>MPLACGSIAKSDQGHLFATGTFKVYGSYPFRTTNFYEAQPSTSSVSPRDSAKRFKVPRSCKKSTAFCLGRKASDVVQSRINLVGNSKSHWTYQRDICIKTSYRFSCEPKTQEYDTENLCIVKNLGWMNQNIENLCF</sequence>
<evidence type="ECO:0000313" key="1">
    <source>
        <dbReference type="EMBL" id="CAI2161808.1"/>
    </source>
</evidence>
<evidence type="ECO:0000313" key="2">
    <source>
        <dbReference type="Proteomes" id="UP001153678"/>
    </source>
</evidence>
<keyword evidence="2" id="KW-1185">Reference proteome</keyword>
<reference evidence="1" key="1">
    <citation type="submission" date="2022-08" db="EMBL/GenBank/DDBJ databases">
        <authorList>
            <person name="Kallberg Y."/>
            <person name="Tangrot J."/>
            <person name="Rosling A."/>
        </authorList>
    </citation>
    <scope>NUCLEOTIDE SEQUENCE</scope>
    <source>
        <strain evidence="1">Wild A</strain>
    </source>
</reference>
<dbReference type="AlphaFoldDB" id="A0A9W4SA51"/>
<proteinExistence type="predicted"/>
<organism evidence="1 2">
    <name type="scientific">Funneliformis geosporum</name>
    <dbReference type="NCBI Taxonomy" id="1117311"/>
    <lineage>
        <taxon>Eukaryota</taxon>
        <taxon>Fungi</taxon>
        <taxon>Fungi incertae sedis</taxon>
        <taxon>Mucoromycota</taxon>
        <taxon>Glomeromycotina</taxon>
        <taxon>Glomeromycetes</taxon>
        <taxon>Glomerales</taxon>
        <taxon>Glomeraceae</taxon>
        <taxon>Funneliformis</taxon>
    </lineage>
</organism>